<dbReference type="PANTHER" id="PTHR11895">
    <property type="entry name" value="TRANSAMIDASE"/>
    <property type="match status" value="1"/>
</dbReference>
<gene>
    <name evidence="2" type="ORF">KKP3000_000318</name>
</gene>
<accession>A0ABV5AH05</accession>
<sequence>MPVQTFPDSLETALQMLAAQQWTAQELTNHCLERIHSLNPELNAFLTISDAYAQQRARAVDLLATSFPEALGPLAGAPISIKDLIHTSFAATTYGSQIYRDYRPTLNASVVERLERAHAIIVGKTHLHEFAYGITNENAHYGPARNPVDTKRMTGGSSGGSAASVRASLALASIGTDTGGSIRIPASLTGIVGYKPTHGLVPVDGVLPLASTLDHVGPLTRTVRDAALLTDILALTHGTGASLRSALDEIEEKPLRIGIPGRLIERFATDPVSEHFAKLISFLEERQLVVWKRQLGFDADEIALHQGNIQGAEAFTVHQTRLQEHGDLYGEDVFERLQTSSKISAQDYIRSLAFREAFQREIDSWFADIDIILLPTTPVVAPELGTEFVEVRGEASHIRPLMTRFTNPWNLSGVPAISIPGGLADGLPFGLQLVGQFGQDAGLLRIAAQLEQALAGWNEAANARL</sequence>
<organism evidence="2 3">
    <name type="scientific">Alicyclobacillus fastidiosus</name>
    <dbReference type="NCBI Taxonomy" id="392011"/>
    <lineage>
        <taxon>Bacteria</taxon>
        <taxon>Bacillati</taxon>
        <taxon>Bacillota</taxon>
        <taxon>Bacilli</taxon>
        <taxon>Bacillales</taxon>
        <taxon>Alicyclobacillaceae</taxon>
        <taxon>Alicyclobacillus</taxon>
    </lineage>
</organism>
<evidence type="ECO:0000313" key="2">
    <source>
        <dbReference type="EMBL" id="MFB5191544.1"/>
    </source>
</evidence>
<dbReference type="RefSeq" id="WP_275473064.1">
    <property type="nucleotide sequence ID" value="NZ_CP162940.1"/>
</dbReference>
<protein>
    <submittedName>
        <fullName evidence="2">Amidase</fullName>
    </submittedName>
</protein>
<reference evidence="2 3" key="1">
    <citation type="journal article" date="2024" name="Int. J. Mol. Sci.">
        <title>Exploration of Alicyclobacillus spp. Genome in Search of Antibiotic Resistance.</title>
        <authorList>
            <person name="Bucka-Kolendo J."/>
            <person name="Kiousi D.E."/>
            <person name="Dekowska A."/>
            <person name="Mikolajczuk-Szczyrba A."/>
            <person name="Karadedos D.M."/>
            <person name="Michael P."/>
            <person name="Galanis A."/>
            <person name="Sokolowska B."/>
        </authorList>
    </citation>
    <scope>NUCLEOTIDE SEQUENCE [LARGE SCALE GENOMIC DNA]</scope>
    <source>
        <strain evidence="2 3">KKP 3000</strain>
    </source>
</reference>
<dbReference type="SUPFAM" id="SSF75304">
    <property type="entry name" value="Amidase signature (AS) enzymes"/>
    <property type="match status" value="1"/>
</dbReference>
<dbReference type="InterPro" id="IPR036928">
    <property type="entry name" value="AS_sf"/>
</dbReference>
<name>A0ABV5AH05_9BACL</name>
<evidence type="ECO:0000259" key="1">
    <source>
        <dbReference type="Pfam" id="PF01425"/>
    </source>
</evidence>
<dbReference type="InterPro" id="IPR023631">
    <property type="entry name" value="Amidase_dom"/>
</dbReference>
<dbReference type="EMBL" id="JBDXSU010000012">
    <property type="protein sequence ID" value="MFB5191544.1"/>
    <property type="molecule type" value="Genomic_DNA"/>
</dbReference>
<evidence type="ECO:0000313" key="3">
    <source>
        <dbReference type="Proteomes" id="UP001579974"/>
    </source>
</evidence>
<keyword evidence="3" id="KW-1185">Reference proteome</keyword>
<feature type="domain" description="Amidase" evidence="1">
    <location>
        <begin position="26"/>
        <end position="444"/>
    </location>
</feature>
<proteinExistence type="predicted"/>
<dbReference type="Proteomes" id="UP001579974">
    <property type="component" value="Unassembled WGS sequence"/>
</dbReference>
<dbReference type="Gene3D" id="3.90.1300.10">
    <property type="entry name" value="Amidase signature (AS) domain"/>
    <property type="match status" value="1"/>
</dbReference>
<dbReference type="PANTHER" id="PTHR11895:SF176">
    <property type="entry name" value="AMIDASE AMID-RELATED"/>
    <property type="match status" value="1"/>
</dbReference>
<comment type="caution">
    <text evidence="2">The sequence shown here is derived from an EMBL/GenBank/DDBJ whole genome shotgun (WGS) entry which is preliminary data.</text>
</comment>
<dbReference type="Pfam" id="PF01425">
    <property type="entry name" value="Amidase"/>
    <property type="match status" value="1"/>
</dbReference>
<dbReference type="InterPro" id="IPR000120">
    <property type="entry name" value="Amidase"/>
</dbReference>